<organism evidence="1 2">
    <name type="scientific">Listeria monocytogenes serotype 4a (strain M7)</name>
    <dbReference type="NCBI Taxonomy" id="1030009"/>
    <lineage>
        <taxon>Bacteria</taxon>
        <taxon>Bacillati</taxon>
        <taxon>Bacillota</taxon>
        <taxon>Bacilli</taxon>
        <taxon>Bacillales</taxon>
        <taxon>Listeriaceae</taxon>
        <taxon>Listeria</taxon>
    </lineage>
</organism>
<name>A0A0E0UYV9_LISMM</name>
<dbReference type="EMBL" id="CP002816">
    <property type="protein sequence ID" value="AEH93170.1"/>
    <property type="molecule type" value="Genomic_DNA"/>
</dbReference>
<gene>
    <name evidence="1" type="ordered locus">LMM7_2165</name>
</gene>
<dbReference type="Proteomes" id="UP000000486">
    <property type="component" value="Chromosome"/>
</dbReference>
<reference evidence="1 2" key="1">
    <citation type="journal article" date="2011" name="J. Bacteriol.">
        <title>Genome sequence of the nonpathogenic Listeria monocytogenes serovar 4a strain M7.</title>
        <authorList>
            <person name="Chen J."/>
            <person name="Xia Y."/>
            <person name="Cheng C."/>
            <person name="Fang C."/>
            <person name="Shan Y."/>
            <person name="Jin G."/>
            <person name="Fang W."/>
        </authorList>
    </citation>
    <scope>NUCLEOTIDE SEQUENCE [LARGE SCALE GENOMIC DNA]</scope>
    <source>
        <strain evidence="1 2">M7</strain>
    </source>
</reference>
<dbReference type="AlphaFoldDB" id="A0A0E0UYV9"/>
<evidence type="ECO:0000313" key="2">
    <source>
        <dbReference type="Proteomes" id="UP000000486"/>
    </source>
</evidence>
<dbReference type="HOGENOM" id="CLU_3272317_0_0_9"/>
<accession>A0A0E0UYV9</accession>
<dbReference type="KEGG" id="lmq:LMM7_2165"/>
<proteinExistence type="predicted"/>
<protein>
    <submittedName>
        <fullName evidence="1">Uncharacterized protein</fullName>
    </submittedName>
</protein>
<evidence type="ECO:0000313" key="1">
    <source>
        <dbReference type="EMBL" id="AEH93170.1"/>
    </source>
</evidence>
<sequence length="41" mass="4587">MSGFYFLSFLLFMIVTIKTAKAIISVRLSKTVTRLSFLGNA</sequence>